<dbReference type="InterPro" id="IPR001680">
    <property type="entry name" value="WD40_rpt"/>
</dbReference>
<dbReference type="KEGG" id="shx:MS3_00007814"/>
<dbReference type="RefSeq" id="XP_035589949.1">
    <property type="nucleotide sequence ID" value="XM_035732963.2"/>
</dbReference>
<dbReference type="Proteomes" id="UP000471633">
    <property type="component" value="Unassembled WGS sequence"/>
</dbReference>
<protein>
    <submittedName>
        <fullName evidence="3">WD repeat-containing protein 11, variant 2</fullName>
    </submittedName>
</protein>
<feature type="domain" description="WDR11 TPR" evidence="2">
    <location>
        <begin position="1128"/>
        <end position="1332"/>
    </location>
</feature>
<proteinExistence type="predicted"/>
<comment type="caution">
    <text evidence="3">The sequence shown here is derived from an EMBL/GenBank/DDBJ whole genome shotgun (WGS) entry which is preliminary data.</text>
</comment>
<dbReference type="EMBL" id="AMPZ03000005">
    <property type="protein sequence ID" value="KAH9583412.1"/>
    <property type="molecule type" value="Genomic_DNA"/>
</dbReference>
<dbReference type="InterPro" id="IPR057852">
    <property type="entry name" value="Beta-prop_WDR11_1st"/>
</dbReference>
<accession>A0A6A5E244</accession>
<dbReference type="CTD" id="24592868"/>
<feature type="domain" description="WDR11 first beta-propeller" evidence="1">
    <location>
        <begin position="22"/>
        <end position="319"/>
    </location>
</feature>
<dbReference type="InterPro" id="IPR036322">
    <property type="entry name" value="WD40_repeat_dom_sf"/>
</dbReference>
<gene>
    <name evidence="3" type="primary">WDR11_1</name>
    <name evidence="3" type="ORF">MS3_00007814</name>
</gene>
<reference evidence="3" key="1">
    <citation type="journal article" date="2012" name="Nat. Genet.">
        <title>Whole-genome sequence of Schistosoma haematobium.</title>
        <authorList>
            <person name="Young N.D."/>
            <person name="Jex A.R."/>
            <person name="Li B."/>
            <person name="Liu S."/>
            <person name="Yang L."/>
            <person name="Xiong Z."/>
            <person name="Li Y."/>
            <person name="Cantacessi C."/>
            <person name="Hall R.S."/>
            <person name="Xu X."/>
            <person name="Chen F."/>
            <person name="Wu X."/>
            <person name="Zerlotini A."/>
            <person name="Oliveira G."/>
            <person name="Hofmann A."/>
            <person name="Zhang G."/>
            <person name="Fang X."/>
            <person name="Kang Y."/>
            <person name="Campbell B.E."/>
            <person name="Loukas A."/>
            <person name="Ranganathan S."/>
            <person name="Rollinson D."/>
            <person name="Rinaldi G."/>
            <person name="Brindley P.J."/>
            <person name="Yang H."/>
            <person name="Wang J."/>
            <person name="Wang J."/>
            <person name="Gasser R.B."/>
        </authorList>
    </citation>
    <scope>NUCLEOTIDE SEQUENCE</scope>
</reference>
<dbReference type="SMART" id="SM00320">
    <property type="entry name" value="WD40"/>
    <property type="match status" value="3"/>
</dbReference>
<organism evidence="3 4">
    <name type="scientific">Schistosoma haematobium</name>
    <name type="common">Blood fluke</name>
    <dbReference type="NCBI Taxonomy" id="6185"/>
    <lineage>
        <taxon>Eukaryota</taxon>
        <taxon>Metazoa</taxon>
        <taxon>Spiralia</taxon>
        <taxon>Lophotrochozoa</taxon>
        <taxon>Platyhelminthes</taxon>
        <taxon>Trematoda</taxon>
        <taxon>Digenea</taxon>
        <taxon>Strigeidida</taxon>
        <taxon>Schistosomatoidea</taxon>
        <taxon>Schistosomatidae</taxon>
        <taxon>Schistosoma</taxon>
    </lineage>
</organism>
<dbReference type="PANTHER" id="PTHR14593">
    <property type="entry name" value="WD REPEAT-CONTAINING PROTEIN 11"/>
    <property type="match status" value="1"/>
</dbReference>
<dbReference type="InterPro" id="IPR057854">
    <property type="entry name" value="TPR_WDR11"/>
</dbReference>
<sequence length="1381" mass="155424">MRPRVLSVGVSTETSIAVDYGWKGLIALGSFTNILIVDPCFSKSLQSLQGHRANIVNVLWAPENYYHDDKNPFQLKLASVDASGVIIIWDATTSSATSEFREPDSLVLDILWLPNQWVSRDLLAVLHSRGRFIIWNTQTQTRLWKYSFGDDVVSFSLDIFSNSKMIFCSKEYFIVENFNVTSCAFGKGRKLNISEAGSNKCFVNEINSHGTTSGETPVKLSYSEQKVSPGNSGRACDSSSDSARTTSIRTCLQVTYHRYHKDCALFVFRREIIIVNLGLIRPLHVIYLDPSWPSFSRVYSCTQRDVIICLHENGNLSVYACRGLALAADPSLHPSHLLRKPSKESSDIHADNSCTYVLVATAASSRRPKQVHHVNFSVDQMNELNIVVASIDGRFQFWQLRAVRDPTFCDEEVKPIWSLSDLLPHAPVVDKPPMKLYLELNGLYSPSRSEPTLCRVCPPNLMGLSMVDSIRGPLVSVGNNRGDIQIWDVSSAILWREYRVLPVPIKGIEWIAIPRTIYKNKQISEDSSRPSSCEYSLGLIVHGWQSKDGHQSSLTENSSNRTNTIGRNFVTTLDLSTGYMRIFRDISNQNIDKTGPRIGISVPGSQLLSGSNDQENLFEGPIDILCVSHLNQYVGIAIRKSPVEIWKLSTSSLIVKLPLLPDITAVALDWCHSPTKYQRSRKISDKSSKSEDYVHSKESARTRESCIIYTSDGNIRLIAVNNDSVDSTSVSNTILNGLPTVSLNRINSVAWFSDLVAFGTLDGFVAVRDLHSKRTLFRTTCSKSQSNYFDQALGTFNEQYFDPDIMLETNTPVVHPSLNIRRLCFTPGLSTFTRLLSLQFDSVCVWEPRQMLLLCMIEFGVSVHHSLICADWVSVVTKLSDRALCILLGGDGALRLVQAGQANYEMTVVNYSNQSVNLGNTITRGTTLQDPISKFYIQSPLPDRPDIQDPVLVPSLLPSITALNIRHLLQHQPWCKKSQNIPSIKNENLLIDIASSSQALTCDQTTIANTESDQSSYSSSDCSLLAPGFAKIQNSVNIFLYGLKTRHELSTSFMNLSNTTIIERCLWTAQLFGDVYEVKFWRLVANRLLYKKALHHNPQQLNSQLWSRYFLDLSWDFLADCDLYRQNVEKFISYMEKSHNSPTEIMDCVNTLIMVGQQDRAVSLLLETPADSSNYSINMYRACLFTANIARKSLLSESSVNQPAEDNYLSVIKLVATNLLSNGKINDGIGLLCLIGLQVDACRYLESFDRWDRSVWLAKCTLSIEEHDKVMRRWASYLASSQVNRKDLAILIYVYLEDHSNVLKLLFNLKQYQLAARYLEACRELSLLDTTKETESFYESIFLEFGSFLIKLGHHEAAMYYCNLAGKMADSLKEEIDFLLS</sequence>
<dbReference type="SUPFAM" id="SSF50978">
    <property type="entry name" value="WD40 repeat-like"/>
    <property type="match status" value="2"/>
</dbReference>
<dbReference type="InterPro" id="IPR039694">
    <property type="entry name" value="WDR11"/>
</dbReference>
<dbReference type="Pfam" id="PF23751">
    <property type="entry name" value="Beta-prop_WDR11_1st"/>
    <property type="match status" value="1"/>
</dbReference>
<dbReference type="InterPro" id="IPR015943">
    <property type="entry name" value="WD40/YVTN_repeat-like_dom_sf"/>
</dbReference>
<keyword evidence="4" id="KW-1185">Reference proteome</keyword>
<reference evidence="3" key="3">
    <citation type="submission" date="2021-06" db="EMBL/GenBank/DDBJ databases">
        <title>Chromosome-level genome assembly for S. haematobium.</title>
        <authorList>
            <person name="Stroehlein A.J."/>
        </authorList>
    </citation>
    <scope>NUCLEOTIDE SEQUENCE</scope>
</reference>
<evidence type="ECO:0000259" key="2">
    <source>
        <dbReference type="Pfam" id="PF23753"/>
    </source>
</evidence>
<reference evidence="3" key="2">
    <citation type="journal article" date="2019" name="Gigascience">
        <title>High-quality Schistosoma haematobium genome achieved by single-molecule and long-range sequencing.</title>
        <authorList>
            <person name="Stroehlein A.J."/>
            <person name="Korhonen P.K."/>
            <person name="Chong T.M."/>
            <person name="Lim Y.L."/>
            <person name="Chan K.G."/>
            <person name="Webster B."/>
            <person name="Rollinson D."/>
            <person name="Brindley P.J."/>
            <person name="Gasser R.B."/>
            <person name="Young N.D."/>
        </authorList>
    </citation>
    <scope>NUCLEOTIDE SEQUENCE</scope>
</reference>
<dbReference type="InterPro" id="IPR011047">
    <property type="entry name" value="Quinoprotein_ADH-like_sf"/>
</dbReference>
<evidence type="ECO:0000313" key="3">
    <source>
        <dbReference type="EMBL" id="KAH9583412.1"/>
    </source>
</evidence>
<evidence type="ECO:0000259" key="1">
    <source>
        <dbReference type="Pfam" id="PF23751"/>
    </source>
</evidence>
<dbReference type="SUPFAM" id="SSF50998">
    <property type="entry name" value="Quinoprotein alcohol dehydrogenase-like"/>
    <property type="match status" value="1"/>
</dbReference>
<reference evidence="3" key="4">
    <citation type="journal article" date="2022" name="PLoS Pathog.">
        <title>Chromosome-level genome of Schistosoma haematobium underpins genome-wide explorations of molecular variation.</title>
        <authorList>
            <person name="Stroehlein A.J."/>
            <person name="Korhonen P.K."/>
            <person name="Lee V.V."/>
            <person name="Ralph S.A."/>
            <person name="Mentink-Kane M."/>
            <person name="You H."/>
            <person name="McManus D.P."/>
            <person name="Tchuente L.T."/>
            <person name="Stothard J.R."/>
            <person name="Kaur P."/>
            <person name="Dudchenko O."/>
            <person name="Aiden E.L."/>
            <person name="Yang B."/>
            <person name="Yang H."/>
            <person name="Emery A.M."/>
            <person name="Webster B.L."/>
            <person name="Brindley P.J."/>
            <person name="Rollinson D."/>
            <person name="Chang B.C.H."/>
            <person name="Gasser R.B."/>
            <person name="Young N.D."/>
        </authorList>
    </citation>
    <scope>NUCLEOTIDE SEQUENCE</scope>
</reference>
<dbReference type="PANTHER" id="PTHR14593:SF5">
    <property type="entry name" value="WD REPEAT-CONTAINING PROTEIN 11"/>
    <property type="match status" value="1"/>
</dbReference>
<dbReference type="Pfam" id="PF23753">
    <property type="entry name" value="TPR_WDR11"/>
    <property type="match status" value="1"/>
</dbReference>
<dbReference type="GeneID" id="24592868"/>
<evidence type="ECO:0000313" key="4">
    <source>
        <dbReference type="Proteomes" id="UP000471633"/>
    </source>
</evidence>
<dbReference type="Gene3D" id="2.130.10.10">
    <property type="entry name" value="YVTN repeat-like/Quinoprotein amine dehydrogenase"/>
    <property type="match status" value="2"/>
</dbReference>
<dbReference type="GO" id="GO:0005737">
    <property type="term" value="C:cytoplasm"/>
    <property type="evidence" value="ECO:0007669"/>
    <property type="project" value="TreeGrafter"/>
</dbReference>
<name>A0A6A5E244_SCHHA</name>